<evidence type="ECO:0000313" key="1">
    <source>
        <dbReference type="EMBL" id="OYR88564.1"/>
    </source>
</evidence>
<dbReference type="RefSeq" id="WP_094496461.1">
    <property type="nucleotide sequence ID" value="NZ_NGNV01000010.1"/>
</dbReference>
<name>A0A256LGC2_9LACO</name>
<dbReference type="EMBL" id="NGNX01000011">
    <property type="protein sequence ID" value="OYR92086.1"/>
    <property type="molecule type" value="Genomic_DNA"/>
</dbReference>
<accession>A0A256LGC2</accession>
<protein>
    <submittedName>
        <fullName evidence="2">Uncharacterized protein</fullName>
    </submittedName>
</protein>
<evidence type="ECO:0000313" key="2">
    <source>
        <dbReference type="EMBL" id="OYR92086.1"/>
    </source>
</evidence>
<evidence type="ECO:0000313" key="3">
    <source>
        <dbReference type="Proteomes" id="UP000215828"/>
    </source>
</evidence>
<dbReference type="AlphaFoldDB" id="A0A256LGC2"/>
<keyword evidence="4" id="KW-1185">Reference proteome</keyword>
<reference evidence="2 3" key="1">
    <citation type="submission" date="2017-04" db="EMBL/GenBank/DDBJ databases">
        <authorList>
            <person name="Afonso C.L."/>
            <person name="Miller P.J."/>
            <person name="Scott M.A."/>
            <person name="Spackman E."/>
            <person name="Goraichik I."/>
            <person name="Dimitrov K.M."/>
            <person name="Suarez D.L."/>
            <person name="Swayne D.E."/>
        </authorList>
    </citation>
    <scope>NUCLEOTIDE SEQUENCE [LARGE SCALE GENOMIC DNA]</scope>
    <source>
        <strain evidence="2 3">609q</strain>
    </source>
</reference>
<proteinExistence type="predicted"/>
<gene>
    <name evidence="1" type="ORF">CBF53_02800</name>
    <name evidence="2" type="ORF">CBF70_03445</name>
</gene>
<dbReference type="Proteomes" id="UP000215828">
    <property type="component" value="Unassembled WGS sequence"/>
</dbReference>
<reference evidence="1 4" key="2">
    <citation type="submission" date="2017-05" db="EMBL/GenBank/DDBJ databases">
        <authorList>
            <person name="Lin X.B."/>
            <person name="Stothard P."/>
            <person name="Tasseva G."/>
            <person name="Walter J."/>
        </authorList>
    </citation>
    <scope>NUCLEOTIDE SEQUENCE [LARGE SCALE GENOMIC DNA]</scope>
    <source>
        <strain evidence="1 4">609u</strain>
    </source>
</reference>
<evidence type="ECO:0000313" key="4">
    <source>
        <dbReference type="Proteomes" id="UP000216316"/>
    </source>
</evidence>
<comment type="caution">
    <text evidence="2">The sequence shown here is derived from an EMBL/GenBank/DDBJ whole genome shotgun (WGS) entry which is preliminary data.</text>
</comment>
<reference evidence="3 4" key="3">
    <citation type="submission" date="2017-09" db="EMBL/GenBank/DDBJ databases">
        <title>Tripartite evolution among Lactobacillus johnsonii, Lactobacillus taiwanensis, Lactobacillus reuteri and their rodent host.</title>
        <authorList>
            <person name="Wang T."/>
            <person name="Knowles S."/>
            <person name="Cheng C."/>
        </authorList>
    </citation>
    <scope>NUCLEOTIDE SEQUENCE [LARGE SCALE GENOMIC DNA]</scope>
    <source>
        <strain evidence="2 3">609q</strain>
        <strain evidence="1 4">609u</strain>
    </source>
</reference>
<dbReference type="EMBL" id="NGNV01000010">
    <property type="protein sequence ID" value="OYR88564.1"/>
    <property type="molecule type" value="Genomic_DNA"/>
</dbReference>
<organism evidence="2 3">
    <name type="scientific">Lactobacillus taiwanensis</name>
    <dbReference type="NCBI Taxonomy" id="508451"/>
    <lineage>
        <taxon>Bacteria</taxon>
        <taxon>Bacillati</taxon>
        <taxon>Bacillota</taxon>
        <taxon>Bacilli</taxon>
        <taxon>Lactobacillales</taxon>
        <taxon>Lactobacillaceae</taxon>
        <taxon>Lactobacillus</taxon>
    </lineage>
</organism>
<sequence>MLSKRMRELLDKVYETPNTFDVAIIVQTPDFEETYISDNLRRSYQPARAEGLIFRLIASFVQRLDLDYQEFIDVLRGDLEDELFNVKAMRKIKRPRHDLPEEKLSKAEQRVGEIVDFAEDLVKEGAIGDYILVANYTDKLGEVYFQDSSDQNMSTYHDIQVMLMEYANRNILNPQAVLKDLENKKPDPAKLLNKEAFEDRAINGFKVEDFWQVYRVPYQGGQFEIQTPEGDRLEQEIIGFSKKLQQLDLTYYILFIRTERYIYVLTPSFKTEDDLVNALPGYLTGLEANMDFTDEEFKEISDMMLEEKSYLSLVHGGDSAYAIDLPVKKEITDEQEMRLDIHDIYSELLTYQKMGLVRDFYLFSNMKDNTFTGGKMESEDLTNYLLNFVELLGYLTHMYPNLSPQKIIDLVAIKDKLKRKRK</sequence>
<dbReference type="Proteomes" id="UP000216316">
    <property type="component" value="Unassembled WGS sequence"/>
</dbReference>